<comment type="caution">
    <text evidence="2">The sequence shown here is derived from an EMBL/GenBank/DDBJ whole genome shotgun (WGS) entry which is preliminary data.</text>
</comment>
<name>A0A2W5EL28_9SPHI</name>
<gene>
    <name evidence="2" type="ORF">DI598_15070</name>
</gene>
<evidence type="ECO:0008006" key="4">
    <source>
        <dbReference type="Google" id="ProtNLM"/>
    </source>
</evidence>
<feature type="transmembrane region" description="Helical" evidence="1">
    <location>
        <begin position="70"/>
        <end position="89"/>
    </location>
</feature>
<dbReference type="AlphaFoldDB" id="A0A2W5EL28"/>
<feature type="transmembrane region" description="Helical" evidence="1">
    <location>
        <begin position="109"/>
        <end position="131"/>
    </location>
</feature>
<accession>A0A2W5EL28</accession>
<evidence type="ECO:0000313" key="2">
    <source>
        <dbReference type="EMBL" id="PZP43948.1"/>
    </source>
</evidence>
<protein>
    <recommendedName>
        <fullName evidence="4">Histidine kinase</fullName>
    </recommendedName>
</protein>
<keyword evidence="1" id="KW-0812">Transmembrane</keyword>
<organism evidence="2 3">
    <name type="scientific">Pseudopedobacter saltans</name>
    <dbReference type="NCBI Taxonomy" id="151895"/>
    <lineage>
        <taxon>Bacteria</taxon>
        <taxon>Pseudomonadati</taxon>
        <taxon>Bacteroidota</taxon>
        <taxon>Sphingobacteriia</taxon>
        <taxon>Sphingobacteriales</taxon>
        <taxon>Sphingobacteriaceae</taxon>
        <taxon>Pseudopedobacter</taxon>
    </lineage>
</organism>
<evidence type="ECO:0000256" key="1">
    <source>
        <dbReference type="SAM" id="Phobius"/>
    </source>
</evidence>
<keyword evidence="1" id="KW-0472">Membrane</keyword>
<dbReference type="EMBL" id="QFOI01000340">
    <property type="protein sequence ID" value="PZP43948.1"/>
    <property type="molecule type" value="Genomic_DNA"/>
</dbReference>
<feature type="transmembrane region" description="Helical" evidence="1">
    <location>
        <begin position="40"/>
        <end position="58"/>
    </location>
</feature>
<evidence type="ECO:0000313" key="3">
    <source>
        <dbReference type="Proteomes" id="UP000249645"/>
    </source>
</evidence>
<proteinExistence type="predicted"/>
<reference evidence="2 3" key="1">
    <citation type="submission" date="2017-11" db="EMBL/GenBank/DDBJ databases">
        <title>Infants hospitalized years apart are colonized by the same room-sourced microbial strains.</title>
        <authorList>
            <person name="Brooks B."/>
            <person name="Olm M.R."/>
            <person name="Firek B.A."/>
            <person name="Baker R."/>
            <person name="Thomas B.C."/>
            <person name="Morowitz M.J."/>
            <person name="Banfield J.F."/>
        </authorList>
    </citation>
    <scope>NUCLEOTIDE SEQUENCE [LARGE SCALE GENOMIC DNA]</scope>
    <source>
        <strain evidence="2">S2_009_000_R2_76</strain>
    </source>
</reference>
<keyword evidence="1" id="KW-1133">Transmembrane helix</keyword>
<feature type="non-terminal residue" evidence="2">
    <location>
        <position position="155"/>
    </location>
</feature>
<sequence>MVKNKLPLGVFVCIGLALLGVVLKSVSGSSDLAWIEVFKSILYMWGYSSICLAIYNRLVKWIVSKIQFRYLSSIASILIVGTLIYPYYYLFYFITTLDKGSWISSENNWYSVMLARGVTISALMFFVVYYLQLLQDKQKKILEIEQLKQAQLEAN</sequence>
<dbReference type="Proteomes" id="UP000249645">
    <property type="component" value="Unassembled WGS sequence"/>
</dbReference>